<dbReference type="Pfam" id="PF00557">
    <property type="entry name" value="Peptidase_M24"/>
    <property type="match status" value="1"/>
</dbReference>
<dbReference type="InterPro" id="IPR000994">
    <property type="entry name" value="Pept_M24"/>
</dbReference>
<dbReference type="SUPFAM" id="SSF55920">
    <property type="entry name" value="Creatinase/aminopeptidase"/>
    <property type="match status" value="1"/>
</dbReference>
<dbReference type="Gene3D" id="3.90.230.10">
    <property type="entry name" value="Creatinase/methionine aminopeptidase superfamily"/>
    <property type="match status" value="1"/>
</dbReference>
<dbReference type="SUPFAM" id="SSF110857">
    <property type="entry name" value="Gamma-glutamyl cyclotransferase-like"/>
    <property type="match status" value="1"/>
</dbReference>
<evidence type="ECO:0008006" key="5">
    <source>
        <dbReference type="Google" id="ProtNLM"/>
    </source>
</evidence>
<dbReference type="Pfam" id="PF06094">
    <property type="entry name" value="GGACT"/>
    <property type="match status" value="1"/>
</dbReference>
<dbReference type="Gene3D" id="3.10.490.10">
    <property type="entry name" value="Gamma-glutamyl cyclotransferase-like"/>
    <property type="match status" value="1"/>
</dbReference>
<proteinExistence type="predicted"/>
<dbReference type="InterPro" id="IPR036005">
    <property type="entry name" value="Creatinase/aminopeptidase-like"/>
</dbReference>
<dbReference type="InterPro" id="IPR009288">
    <property type="entry name" value="AIG2-like_dom"/>
</dbReference>
<dbReference type="InterPro" id="IPR013024">
    <property type="entry name" value="GGCT-like"/>
</dbReference>
<accession>A0A160THZ1</accession>
<sequence length="348" mass="38427">MTDQEPIHLFSYGTLRQSDVQMASFGRLLDGSEDALPGYCTTLVEITAPIVLATSGERFHPIVEPSSSPDDEVPGTVFRITEDELLAADAYEVSDYVRERVRLKSGVDAWVYVSATKRGHADRLEALIVAEERAFGLLDALEAAGVIAAGRTELEIERDIFTIASRDFGVREHWHDRVVRAGINALCVAGEEAPDRLVAEDDIVFLDLGPVFEGWEADVGRSYVVGSDPEKHRLVADLATIFDLVERRFEKDRDITGAQLYAAALEEAQKRGWRFGGKIAGHLVGRFPYARSPAARDGGRISPGNQQRMRDPDPNGQPRHWILEIHLVSPDGTFGGFYERLLRGAQGA</sequence>
<feature type="region of interest" description="Disordered" evidence="1">
    <location>
        <begin position="294"/>
        <end position="316"/>
    </location>
</feature>
<name>A0A160THZ1_9ZZZZ</name>
<dbReference type="CDD" id="cd01066">
    <property type="entry name" value="APP_MetAP"/>
    <property type="match status" value="1"/>
</dbReference>
<evidence type="ECO:0000259" key="2">
    <source>
        <dbReference type="Pfam" id="PF00557"/>
    </source>
</evidence>
<dbReference type="CDD" id="cd06661">
    <property type="entry name" value="GGCT_like"/>
    <property type="match status" value="1"/>
</dbReference>
<evidence type="ECO:0000256" key="1">
    <source>
        <dbReference type="SAM" id="MobiDB-lite"/>
    </source>
</evidence>
<dbReference type="InterPro" id="IPR036568">
    <property type="entry name" value="GGCT-like_sf"/>
</dbReference>
<feature type="domain" description="Gamma-glutamylcyclotransferase AIG2-like" evidence="3">
    <location>
        <begin position="9"/>
        <end position="116"/>
    </location>
</feature>
<feature type="domain" description="Peptidase M24" evidence="2">
    <location>
        <begin position="141"/>
        <end position="286"/>
    </location>
</feature>
<dbReference type="EMBL" id="CZQE01000077">
    <property type="protein sequence ID" value="CUS43718.1"/>
    <property type="molecule type" value="Genomic_DNA"/>
</dbReference>
<organism evidence="4">
    <name type="scientific">hydrothermal vent metagenome</name>
    <dbReference type="NCBI Taxonomy" id="652676"/>
    <lineage>
        <taxon>unclassified sequences</taxon>
        <taxon>metagenomes</taxon>
        <taxon>ecological metagenomes</taxon>
    </lineage>
</organism>
<protein>
    <recommendedName>
        <fullName evidence="5">Peptidase M24 domain-containing protein</fullName>
    </recommendedName>
</protein>
<evidence type="ECO:0000313" key="4">
    <source>
        <dbReference type="EMBL" id="CUS43718.1"/>
    </source>
</evidence>
<gene>
    <name evidence="4" type="ORF">MGWOODY_Smn2911</name>
</gene>
<evidence type="ECO:0000259" key="3">
    <source>
        <dbReference type="Pfam" id="PF06094"/>
    </source>
</evidence>
<dbReference type="AlphaFoldDB" id="A0A160THZ1"/>
<reference evidence="4" key="1">
    <citation type="submission" date="2015-10" db="EMBL/GenBank/DDBJ databases">
        <authorList>
            <person name="Gilbert D.G."/>
        </authorList>
    </citation>
    <scope>NUCLEOTIDE SEQUENCE</scope>
</reference>